<reference evidence="2" key="1">
    <citation type="submission" date="2020-10" db="EMBL/GenBank/DDBJ databases">
        <authorList>
            <person name="Gilroy R."/>
        </authorList>
    </citation>
    <scope>NUCLEOTIDE SEQUENCE</scope>
    <source>
        <strain evidence="2">CHK176-22527</strain>
    </source>
</reference>
<dbReference type="EMBL" id="DVLX01000101">
    <property type="protein sequence ID" value="HIU00292.1"/>
    <property type="molecule type" value="Genomic_DNA"/>
</dbReference>
<feature type="domain" description="SprT-like" evidence="1">
    <location>
        <begin position="18"/>
        <end position="164"/>
    </location>
</feature>
<proteinExistence type="predicted"/>
<dbReference type="InterPro" id="IPR006640">
    <property type="entry name" value="SprT-like_domain"/>
</dbReference>
<evidence type="ECO:0000259" key="1">
    <source>
        <dbReference type="SMART" id="SM00731"/>
    </source>
</evidence>
<dbReference type="Gene3D" id="3.30.2010.10">
    <property type="entry name" value="Metalloproteases ('zincins'), catalytic domain"/>
    <property type="match status" value="1"/>
</dbReference>
<dbReference type="GO" id="GO:0006950">
    <property type="term" value="P:response to stress"/>
    <property type="evidence" value="ECO:0007669"/>
    <property type="project" value="UniProtKB-ARBA"/>
</dbReference>
<dbReference type="Proteomes" id="UP000824159">
    <property type="component" value="Unassembled WGS sequence"/>
</dbReference>
<comment type="caution">
    <text evidence="2">The sequence shown here is derived from an EMBL/GenBank/DDBJ whole genome shotgun (WGS) entry which is preliminary data.</text>
</comment>
<evidence type="ECO:0000313" key="2">
    <source>
        <dbReference type="EMBL" id="HIU00292.1"/>
    </source>
</evidence>
<sequence length="173" mass="20149">MESEKIDLVLKEVIRKAREINIPVPDIISDKVIVNKRPKKRFGCCRKKDGMFFIEISEFILKCSDKKIEEVIAHEVLHTCPGCYEHGKKWKEFADSMNRRYGYNIKRTSTFEEMGIEEDRGGEDIKYIIKCNKCGKEYPRKRFTCVMQKINAYRCACGGKLTLITLEKDGHAD</sequence>
<reference evidence="2" key="2">
    <citation type="journal article" date="2021" name="PeerJ">
        <title>Extensive microbial diversity within the chicken gut microbiome revealed by metagenomics and culture.</title>
        <authorList>
            <person name="Gilroy R."/>
            <person name="Ravi A."/>
            <person name="Getino M."/>
            <person name="Pursley I."/>
            <person name="Horton D.L."/>
            <person name="Alikhan N.F."/>
            <person name="Baker D."/>
            <person name="Gharbi K."/>
            <person name="Hall N."/>
            <person name="Watson M."/>
            <person name="Adriaenssens E.M."/>
            <person name="Foster-Nyarko E."/>
            <person name="Jarju S."/>
            <person name="Secka A."/>
            <person name="Antonio M."/>
            <person name="Oren A."/>
            <person name="Chaudhuri R.R."/>
            <person name="La Ragione R."/>
            <person name="Hildebrand F."/>
            <person name="Pallen M.J."/>
        </authorList>
    </citation>
    <scope>NUCLEOTIDE SEQUENCE</scope>
    <source>
        <strain evidence="2">CHK176-22527</strain>
    </source>
</reference>
<accession>A0A9D1HDX5</accession>
<organism evidence="2 3">
    <name type="scientific">Candidatus Allocopromorpha excrementavium</name>
    <dbReference type="NCBI Taxonomy" id="2840741"/>
    <lineage>
        <taxon>Bacteria</taxon>
        <taxon>Bacillati</taxon>
        <taxon>Bacillota</taxon>
        <taxon>Clostridia</taxon>
        <taxon>Eubacteriales</taxon>
        <taxon>Eubacteriaceae</taxon>
        <taxon>Eubacteriaceae incertae sedis</taxon>
        <taxon>Candidatus Allocopromorpha</taxon>
    </lineage>
</organism>
<gene>
    <name evidence="2" type="ORF">IAD12_08665</name>
</gene>
<dbReference type="Pfam" id="PF10263">
    <property type="entry name" value="SprT-like"/>
    <property type="match status" value="1"/>
</dbReference>
<name>A0A9D1HDX5_9FIRM</name>
<dbReference type="AlphaFoldDB" id="A0A9D1HDX5"/>
<dbReference type="SMART" id="SM00731">
    <property type="entry name" value="SprT"/>
    <property type="match status" value="1"/>
</dbReference>
<evidence type="ECO:0000313" key="3">
    <source>
        <dbReference type="Proteomes" id="UP000824159"/>
    </source>
</evidence>
<protein>
    <submittedName>
        <fullName evidence="2">SprT-like domain-containing protein</fullName>
    </submittedName>
</protein>